<dbReference type="PANTHER" id="PTHR35368">
    <property type="entry name" value="HYDROPEROXIDE REDUCTASE"/>
    <property type="match status" value="1"/>
</dbReference>
<reference evidence="1 2" key="1">
    <citation type="submission" date="2016-10" db="EMBL/GenBank/DDBJ databases">
        <authorList>
            <person name="de Groot N.N."/>
        </authorList>
    </citation>
    <scope>NUCLEOTIDE SEQUENCE [LARGE SCALE GENOMIC DNA]</scope>
    <source>
        <strain evidence="1 2">DSM 23042</strain>
    </source>
</reference>
<dbReference type="OrthoDB" id="7836423at2"/>
<protein>
    <submittedName>
        <fullName evidence="1">Uncharacterized OsmC-related protein</fullName>
    </submittedName>
</protein>
<gene>
    <name evidence="1" type="ORF">SAMN04490244_1109</name>
</gene>
<dbReference type="Pfam" id="PF02566">
    <property type="entry name" value="OsmC"/>
    <property type="match status" value="1"/>
</dbReference>
<dbReference type="RefSeq" id="WP_092695277.1">
    <property type="nucleotide sequence ID" value="NZ_CBDDGO010000004.1"/>
</dbReference>
<evidence type="ECO:0000313" key="2">
    <source>
        <dbReference type="Proteomes" id="UP000198885"/>
    </source>
</evidence>
<name>A0A1H9WAY4_9RHOB</name>
<dbReference type="Gene3D" id="3.30.300.20">
    <property type="match status" value="1"/>
</dbReference>
<dbReference type="Proteomes" id="UP000198885">
    <property type="component" value="Unassembled WGS sequence"/>
</dbReference>
<dbReference type="AlphaFoldDB" id="A0A1H9WAY4"/>
<evidence type="ECO:0000313" key="1">
    <source>
        <dbReference type="EMBL" id="SES30984.1"/>
    </source>
</evidence>
<dbReference type="EMBL" id="FOGU01000010">
    <property type="protein sequence ID" value="SES30984.1"/>
    <property type="molecule type" value="Genomic_DNA"/>
</dbReference>
<keyword evidence="2" id="KW-1185">Reference proteome</keyword>
<dbReference type="InterPro" id="IPR003718">
    <property type="entry name" value="OsmC/Ohr_fam"/>
</dbReference>
<dbReference type="PANTHER" id="PTHR35368:SF1">
    <property type="entry name" value="HYDROPEROXIDE REDUCTASE"/>
    <property type="match status" value="1"/>
</dbReference>
<dbReference type="InterPro" id="IPR015946">
    <property type="entry name" value="KH_dom-like_a/b"/>
</dbReference>
<dbReference type="STRING" id="641238.SAMN04490244_1109"/>
<dbReference type="SUPFAM" id="SSF82784">
    <property type="entry name" value="OsmC-like"/>
    <property type="match status" value="1"/>
</dbReference>
<organism evidence="1 2">
    <name type="scientific">Tranquillimonas rosea</name>
    <dbReference type="NCBI Taxonomy" id="641238"/>
    <lineage>
        <taxon>Bacteria</taxon>
        <taxon>Pseudomonadati</taxon>
        <taxon>Pseudomonadota</taxon>
        <taxon>Alphaproteobacteria</taxon>
        <taxon>Rhodobacterales</taxon>
        <taxon>Roseobacteraceae</taxon>
        <taxon>Tranquillimonas</taxon>
    </lineage>
</organism>
<sequence length="166" mass="18115">MADQTAKPIFEVKFDAAGKAVGKMRNEVTLVARQPFQTTNMLATDEGAFQGGEETAPTPLEYFLTGLVGCLMTQIRVFAKRMKVQIDDLEVTCQAHWSAHKDEVGPYQGRPEGFQINVRVETPEGRARIEELVGAARRGCFVEATLAQANTIEHSIDVVGETSASA</sequence>
<dbReference type="NCBIfam" id="NF041052">
    <property type="entry name" value="OsmC_like_Se"/>
    <property type="match status" value="1"/>
</dbReference>
<accession>A0A1H9WAY4</accession>
<dbReference type="InterPro" id="IPR036102">
    <property type="entry name" value="OsmC/Ohrsf"/>
</dbReference>
<proteinExistence type="predicted"/>
<dbReference type="InterPro" id="IPR052924">
    <property type="entry name" value="OsmC/Ohr_hydroprdx_reductase"/>
</dbReference>